<protein>
    <submittedName>
        <fullName evidence="8">ABC-2 type transport system permease protein</fullName>
    </submittedName>
</protein>
<keyword evidence="3 6" id="KW-0812">Transmembrane</keyword>
<dbReference type="EMBL" id="FQ670179">
    <property type="protein sequence ID" value="CBY83502.1"/>
    <property type="molecule type" value="Genomic_DNA"/>
</dbReference>
<reference evidence="8 9" key="1">
    <citation type="journal article" date="2011" name="Genome Biol. Evol.">
        <title>Comparative whole genome sequence analysis of the carcinogenic bacterial model pathogen Helicobacter felis.</title>
        <authorList>
            <person name="Arnold I.C."/>
            <person name="Zigova Z."/>
            <person name="Holden M."/>
            <person name="Lawley T.D."/>
            <person name="Rad R."/>
            <person name="Dougan G."/>
            <person name="Falkow S."/>
            <person name="Bentley S.D."/>
            <person name="Muller A."/>
        </authorList>
    </citation>
    <scope>NUCLEOTIDE SEQUENCE [LARGE SCALE GENOMIC DNA]</scope>
    <source>
        <strain evidence="9">ATCC 49179 / CCUG 28539 / NCTC 12436 / CS1</strain>
    </source>
</reference>
<sequence>MPQLGQDKFTLVLLFGLPLCLWALMVGIFYKELPTKLPIGIIDLDHSHLSLEIKNALNANSHLHILHFYPSLNQAKQDLASKGIYAVVVLPSGLERRTKLGVKTPIALYYNAEFVLVGKAISSAFLQTLMTLNVKNDVAMNLATQSNLNTAKALAFPVHTKIHPLYNENSNYAQFLLGVILPCMWQILAAVGMLNLLGHAQSLKQAFRALWLNTLIFSLWGALMLGFLKPYYAHLELLLSGVVLMVLGISSVALVLYALLGDPIKSASAIAAYTAPSLAFVGVTYPVSNMSVLGEFWGSLLPVSYFMKMLIALSHYHDGLVLAWQTLLKMGFFLLFLPLGLCIWSLKEKKRCAHS</sequence>
<feature type="domain" description="ABC-2 type transporter transmembrane" evidence="7">
    <location>
        <begin position="8"/>
        <end position="196"/>
    </location>
</feature>
<dbReference type="GO" id="GO:0140359">
    <property type="term" value="F:ABC-type transporter activity"/>
    <property type="evidence" value="ECO:0007669"/>
    <property type="project" value="InterPro"/>
</dbReference>
<keyword evidence="2" id="KW-1003">Cell membrane</keyword>
<organism evidence="8 9">
    <name type="scientific">Helicobacter felis (strain ATCC 49179 / CCUG 28539 / NCTC 12436 / CS1)</name>
    <dbReference type="NCBI Taxonomy" id="936155"/>
    <lineage>
        <taxon>Bacteria</taxon>
        <taxon>Pseudomonadati</taxon>
        <taxon>Campylobacterota</taxon>
        <taxon>Epsilonproteobacteria</taxon>
        <taxon>Campylobacterales</taxon>
        <taxon>Helicobacteraceae</taxon>
        <taxon>Helicobacter</taxon>
    </lineage>
</organism>
<accession>E7AAC9</accession>
<feature type="transmembrane region" description="Helical" evidence="6">
    <location>
        <begin position="266"/>
        <end position="285"/>
    </location>
</feature>
<feature type="transmembrane region" description="Helical" evidence="6">
    <location>
        <begin position="12"/>
        <end position="30"/>
    </location>
</feature>
<dbReference type="eggNOG" id="COG0842">
    <property type="taxonomic scope" value="Bacteria"/>
</dbReference>
<dbReference type="PANTHER" id="PTHR30294">
    <property type="entry name" value="MEMBRANE COMPONENT OF ABC TRANSPORTER YHHJ-RELATED"/>
    <property type="match status" value="1"/>
</dbReference>
<dbReference type="Gene3D" id="3.40.1710.10">
    <property type="entry name" value="abc type-2 transporter like domain"/>
    <property type="match status" value="1"/>
</dbReference>
<dbReference type="Pfam" id="PF12698">
    <property type="entry name" value="ABC2_membrane_3"/>
    <property type="match status" value="1"/>
</dbReference>
<feature type="transmembrane region" description="Helical" evidence="6">
    <location>
        <begin position="209"/>
        <end position="228"/>
    </location>
</feature>
<dbReference type="RefSeq" id="WP_013469865.1">
    <property type="nucleotide sequence ID" value="NC_014810.2"/>
</dbReference>
<feature type="transmembrane region" description="Helical" evidence="6">
    <location>
        <begin position="237"/>
        <end position="260"/>
    </location>
</feature>
<dbReference type="STRING" id="936155.HFELIS_14180"/>
<dbReference type="OrthoDB" id="5328981at2"/>
<evidence type="ECO:0000256" key="1">
    <source>
        <dbReference type="ARBA" id="ARBA00004651"/>
    </source>
</evidence>
<dbReference type="GeneID" id="36133294"/>
<dbReference type="InterPro" id="IPR051449">
    <property type="entry name" value="ABC-2_transporter_component"/>
</dbReference>
<feature type="transmembrane region" description="Helical" evidence="6">
    <location>
        <begin position="322"/>
        <end position="346"/>
    </location>
</feature>
<evidence type="ECO:0000313" key="8">
    <source>
        <dbReference type="EMBL" id="CBY83502.1"/>
    </source>
</evidence>
<evidence type="ECO:0000313" key="9">
    <source>
        <dbReference type="Proteomes" id="UP000007934"/>
    </source>
</evidence>
<evidence type="ECO:0000256" key="4">
    <source>
        <dbReference type="ARBA" id="ARBA00022989"/>
    </source>
</evidence>
<dbReference type="AlphaFoldDB" id="E7AAC9"/>
<dbReference type="PANTHER" id="PTHR30294:SF47">
    <property type="entry name" value="INNER MEMBRANE TRANSPORT PERMEASE YHHJ"/>
    <property type="match status" value="1"/>
</dbReference>
<dbReference type="GO" id="GO:0005886">
    <property type="term" value="C:plasma membrane"/>
    <property type="evidence" value="ECO:0007669"/>
    <property type="project" value="UniProtKB-SubCell"/>
</dbReference>
<evidence type="ECO:0000256" key="6">
    <source>
        <dbReference type="SAM" id="Phobius"/>
    </source>
</evidence>
<evidence type="ECO:0000256" key="2">
    <source>
        <dbReference type="ARBA" id="ARBA00022475"/>
    </source>
</evidence>
<keyword evidence="9" id="KW-1185">Reference proteome</keyword>
<keyword evidence="4 6" id="KW-1133">Transmembrane helix</keyword>
<dbReference type="KEGG" id="hfe:HFELIS_14180"/>
<evidence type="ECO:0000256" key="5">
    <source>
        <dbReference type="ARBA" id="ARBA00023136"/>
    </source>
</evidence>
<keyword evidence="5 6" id="KW-0472">Membrane</keyword>
<name>E7AAC9_HELFC</name>
<gene>
    <name evidence="8" type="ordered locus">Hfelis_14180</name>
</gene>
<dbReference type="Proteomes" id="UP000007934">
    <property type="component" value="Chromosome"/>
</dbReference>
<feature type="transmembrane region" description="Helical" evidence="6">
    <location>
        <begin position="175"/>
        <end position="197"/>
    </location>
</feature>
<evidence type="ECO:0000256" key="3">
    <source>
        <dbReference type="ARBA" id="ARBA00022692"/>
    </source>
</evidence>
<evidence type="ECO:0000259" key="7">
    <source>
        <dbReference type="Pfam" id="PF12698"/>
    </source>
</evidence>
<comment type="subcellular location">
    <subcellularLocation>
        <location evidence="1">Cell membrane</location>
        <topology evidence="1">Multi-pass membrane protein</topology>
    </subcellularLocation>
</comment>
<dbReference type="HOGENOM" id="CLU_039483_10_2_7"/>
<dbReference type="InterPro" id="IPR013525">
    <property type="entry name" value="ABC2_TM"/>
</dbReference>
<proteinExistence type="predicted"/>